<dbReference type="GO" id="GO:0003677">
    <property type="term" value="F:DNA binding"/>
    <property type="evidence" value="ECO:0007669"/>
    <property type="project" value="InterPro"/>
</dbReference>
<evidence type="ECO:0000259" key="2">
    <source>
        <dbReference type="PROSITE" id="PS50943"/>
    </source>
</evidence>
<dbReference type="InterPro" id="IPR024370">
    <property type="entry name" value="PBP_domain"/>
</dbReference>
<gene>
    <name evidence="3" type="ordered locus">trd_A0233</name>
</gene>
<evidence type="ECO:0000313" key="4">
    <source>
        <dbReference type="Proteomes" id="UP000000447"/>
    </source>
</evidence>
<dbReference type="InterPro" id="IPR010982">
    <property type="entry name" value="Lambda_DNA-bd_dom_sf"/>
</dbReference>
<dbReference type="KEGG" id="tro:trd_A0233"/>
<feature type="domain" description="HTH cro/C1-type" evidence="2">
    <location>
        <begin position="145"/>
        <end position="199"/>
    </location>
</feature>
<feature type="region of interest" description="Disordered" evidence="1">
    <location>
        <begin position="36"/>
        <end position="55"/>
    </location>
</feature>
<protein>
    <submittedName>
        <fullName evidence="3">Transcriptional Regulator of molybdate metabolism, XRE family</fullName>
    </submittedName>
</protein>
<dbReference type="SUPFAM" id="SSF53850">
    <property type="entry name" value="Periplasmic binding protein-like II"/>
    <property type="match status" value="1"/>
</dbReference>
<organism evidence="3 4">
    <name type="scientific">Thermomicrobium roseum (strain ATCC 27502 / DSM 5159 / P-2)</name>
    <dbReference type="NCBI Taxonomy" id="309801"/>
    <lineage>
        <taxon>Bacteria</taxon>
        <taxon>Pseudomonadati</taxon>
        <taxon>Thermomicrobiota</taxon>
        <taxon>Thermomicrobia</taxon>
        <taxon>Thermomicrobiales</taxon>
        <taxon>Thermomicrobiaceae</taxon>
        <taxon>Thermomicrobium</taxon>
    </lineage>
</organism>
<dbReference type="EMBL" id="CP001276">
    <property type="protein sequence ID" value="ACM06664.1"/>
    <property type="molecule type" value="Genomic_DNA"/>
</dbReference>
<dbReference type="HOGENOM" id="CLU_041548_0_0_0"/>
<dbReference type="PANTHER" id="PTHR38431:SF1">
    <property type="entry name" value="BLL2305 PROTEIN"/>
    <property type="match status" value="1"/>
</dbReference>
<reference evidence="3 4" key="1">
    <citation type="journal article" date="2009" name="PLoS ONE">
        <title>Complete genome sequence of the aerobic CO-oxidizing thermophile Thermomicrobium roseum.</title>
        <authorList>
            <person name="Wu D."/>
            <person name="Raymond J."/>
            <person name="Wu M."/>
            <person name="Chatterji S."/>
            <person name="Ren Q."/>
            <person name="Graham J.E."/>
            <person name="Bryant D.A."/>
            <person name="Robb F."/>
            <person name="Colman A."/>
            <person name="Tallon L.J."/>
            <person name="Badger J.H."/>
            <person name="Madupu R."/>
            <person name="Ward N.L."/>
            <person name="Eisen J.A."/>
        </authorList>
    </citation>
    <scope>NUCLEOTIDE SEQUENCE [LARGE SCALE GENOMIC DNA]</scope>
    <source>
        <strain evidence="4">ATCC 27502 / DSM 5159 / P-2</strain>
        <plasmid evidence="3">unnamed</plasmid>
    </source>
</reference>
<evidence type="ECO:0000313" key="3">
    <source>
        <dbReference type="EMBL" id="ACM06664.1"/>
    </source>
</evidence>
<dbReference type="PROSITE" id="PS50943">
    <property type="entry name" value="HTH_CROC1"/>
    <property type="match status" value="1"/>
</dbReference>
<dbReference type="Proteomes" id="UP000000447">
    <property type="component" value="Plasmid unnamed"/>
</dbReference>
<dbReference type="PANTHER" id="PTHR38431">
    <property type="entry name" value="BLL2305 PROTEIN"/>
    <property type="match status" value="1"/>
</dbReference>
<proteinExistence type="predicted"/>
<dbReference type="Gene3D" id="1.10.260.40">
    <property type="entry name" value="lambda repressor-like DNA-binding domains"/>
    <property type="match status" value="1"/>
</dbReference>
<name>B9L369_THERP</name>
<dbReference type="SMART" id="SM00530">
    <property type="entry name" value="HTH_XRE"/>
    <property type="match status" value="1"/>
</dbReference>
<dbReference type="CDD" id="cd00093">
    <property type="entry name" value="HTH_XRE"/>
    <property type="match status" value="1"/>
</dbReference>
<evidence type="ECO:0000256" key="1">
    <source>
        <dbReference type="SAM" id="MobiDB-lite"/>
    </source>
</evidence>
<dbReference type="eggNOG" id="COG1910">
    <property type="taxonomic scope" value="Bacteria"/>
</dbReference>
<dbReference type="eggNOG" id="COG1476">
    <property type="taxonomic scope" value="Bacteria"/>
</dbReference>
<dbReference type="SUPFAM" id="SSF47413">
    <property type="entry name" value="lambda repressor-like DNA-binding domains"/>
    <property type="match status" value="1"/>
</dbReference>
<accession>B9L369</accession>
<dbReference type="AlphaFoldDB" id="B9L369"/>
<keyword evidence="4" id="KW-1185">Reference proteome</keyword>
<sequence>MVGDQNDGQRVGAHGDGRVPAFLLGAAERSLRPVRVSFSGNGPRKEVEQERAGSLTGHAVADDRCTIAERYPTRRMAVDHCPRWQRGIGGVASAAAVQVVPGRVALAGEGRVSCCRPSLTGSRRSLTILEKALGVRMETQLIVRVRERRRSCGLSQQQLAERAGISRQTLVAIEAGRLTPSVAVALRLARALGCAVEELFSFAEPPLLEAQLALSERWTVPIPSRVRLGRVGETFVAWPVRDDTGEAEGMIRERAGERVTVEPLVDPATLERSLVLAGCDPALAMLAAHLKRWHRDLRVVWVPLGSRTALQALARGWVHIAGTHLWDPDTGEFNLSEVRHQLVGRPVAVVTLSRWVEGLGLAPGNPKRIRSVGDLVKPGVSIVNRELGSGSRIVLDRFLAQEAIEPAMLRGYERELAGHRAVAEAVANGLADAGPIVYPVARAHGLDFVPLLEERYDLVVPLSVLDWSPVRDLLELLTSRPVRRELEASGYAVQESGTIVATFGQR</sequence>
<dbReference type="InterPro" id="IPR001387">
    <property type="entry name" value="Cro/C1-type_HTH"/>
</dbReference>
<dbReference type="Pfam" id="PF01381">
    <property type="entry name" value="HTH_3"/>
    <property type="match status" value="1"/>
</dbReference>
<geneLocation type="plasmid" evidence="4">
    <name>Tros</name>
</geneLocation>
<keyword evidence="3" id="KW-0614">Plasmid</keyword>
<dbReference type="Pfam" id="PF12727">
    <property type="entry name" value="PBP_like"/>
    <property type="match status" value="1"/>
</dbReference>